<evidence type="ECO:0000256" key="2">
    <source>
        <dbReference type="ARBA" id="ARBA00022525"/>
    </source>
</evidence>
<feature type="domain" description="C1q" evidence="6">
    <location>
        <begin position="73"/>
        <end position="169"/>
    </location>
</feature>
<comment type="caution">
    <text evidence="7">The sequence shown here is derived from an EMBL/GenBank/DDBJ whole genome shotgun (WGS) entry which is preliminary data.</text>
</comment>
<dbReference type="PANTHER" id="PTHR15427:SF52">
    <property type="entry name" value="C1Q DOMAIN-CONTAINING PROTEIN"/>
    <property type="match status" value="1"/>
</dbReference>
<dbReference type="Gene3D" id="2.60.120.40">
    <property type="match status" value="1"/>
</dbReference>
<evidence type="ECO:0000256" key="5">
    <source>
        <dbReference type="SAM" id="MobiDB-lite"/>
    </source>
</evidence>
<name>A0AA47MAS7_MERPO</name>
<dbReference type="EMBL" id="JAOPHQ010005136">
    <property type="protein sequence ID" value="KAK0136639.1"/>
    <property type="molecule type" value="Genomic_DNA"/>
</dbReference>
<dbReference type="InterPro" id="IPR050392">
    <property type="entry name" value="Collagen/C1q_domain"/>
</dbReference>
<dbReference type="SUPFAM" id="SSF49842">
    <property type="entry name" value="TNF-like"/>
    <property type="match status" value="1"/>
</dbReference>
<keyword evidence="3" id="KW-0272">Extracellular matrix</keyword>
<keyword evidence="4 7" id="KW-0176">Collagen</keyword>
<organism evidence="7 8">
    <name type="scientific">Merluccius polli</name>
    <name type="common">Benguela hake</name>
    <name type="synonym">Merluccius cadenati</name>
    <dbReference type="NCBI Taxonomy" id="89951"/>
    <lineage>
        <taxon>Eukaryota</taxon>
        <taxon>Metazoa</taxon>
        <taxon>Chordata</taxon>
        <taxon>Craniata</taxon>
        <taxon>Vertebrata</taxon>
        <taxon>Euteleostomi</taxon>
        <taxon>Actinopterygii</taxon>
        <taxon>Neopterygii</taxon>
        <taxon>Teleostei</taxon>
        <taxon>Neoteleostei</taxon>
        <taxon>Acanthomorphata</taxon>
        <taxon>Zeiogadaria</taxon>
        <taxon>Gadariae</taxon>
        <taxon>Gadiformes</taxon>
        <taxon>Gadoidei</taxon>
        <taxon>Merlucciidae</taxon>
        <taxon>Merluccius</taxon>
    </lineage>
</organism>
<dbReference type="GO" id="GO:0005581">
    <property type="term" value="C:collagen trimer"/>
    <property type="evidence" value="ECO:0007669"/>
    <property type="project" value="UniProtKB-KW"/>
</dbReference>
<dbReference type="PROSITE" id="PS50871">
    <property type="entry name" value="C1Q"/>
    <property type="match status" value="1"/>
</dbReference>
<protein>
    <submittedName>
        <fullName evidence="7">Collagen alpha-2(VIII) chain</fullName>
    </submittedName>
</protein>
<feature type="compositionally biased region" description="Basic and acidic residues" evidence="5">
    <location>
        <begin position="1"/>
        <end position="11"/>
    </location>
</feature>
<dbReference type="PANTHER" id="PTHR15427">
    <property type="entry name" value="EMILIN ELASTIN MICROFIBRIL INTERFACE-LOCATED PROTEIN ELASTIN MICROFIBRIL INTERFACER"/>
    <property type="match status" value="1"/>
</dbReference>
<gene>
    <name evidence="7" type="ORF">N1851_027190</name>
</gene>
<accession>A0AA47MAS7</accession>
<evidence type="ECO:0000256" key="1">
    <source>
        <dbReference type="ARBA" id="ARBA00004498"/>
    </source>
</evidence>
<feature type="region of interest" description="Disordered" evidence="5">
    <location>
        <begin position="1"/>
        <end position="72"/>
    </location>
</feature>
<dbReference type="Proteomes" id="UP001174136">
    <property type="component" value="Unassembled WGS sequence"/>
</dbReference>
<evidence type="ECO:0000256" key="3">
    <source>
        <dbReference type="ARBA" id="ARBA00022530"/>
    </source>
</evidence>
<evidence type="ECO:0000313" key="7">
    <source>
        <dbReference type="EMBL" id="KAK0136639.1"/>
    </source>
</evidence>
<dbReference type="AlphaFoldDB" id="A0AA47MAS7"/>
<sequence>MTKIDNKEGNRGRRRGRRRGVIGEEEERRQQGEEKRGDNKERIGEIRRGYNKDQRGTAEASVNGNTLDTSDKAPEVHLKSTREYRNGTKLPDGSSLKFAKVSINGGDAYNAETGIFTCPLDAIYHFMVHMSVYGHNICKKGETALSLYHTSLPDKCSESSKCQWCCQIR</sequence>
<keyword evidence="2" id="KW-0964">Secreted</keyword>
<feature type="compositionally biased region" description="Basic and acidic residues" evidence="5">
    <location>
        <begin position="26"/>
        <end position="56"/>
    </location>
</feature>
<proteinExistence type="predicted"/>
<dbReference type="InterPro" id="IPR001073">
    <property type="entry name" value="C1q_dom"/>
</dbReference>
<evidence type="ECO:0000313" key="8">
    <source>
        <dbReference type="Proteomes" id="UP001174136"/>
    </source>
</evidence>
<keyword evidence="8" id="KW-1185">Reference proteome</keyword>
<reference evidence="7" key="1">
    <citation type="journal article" date="2023" name="Front. Mar. Sci.">
        <title>A new Merluccius polli reference genome to investigate the effects of global change in West African waters.</title>
        <authorList>
            <person name="Mateo J.L."/>
            <person name="Blanco-Fernandez C."/>
            <person name="Garcia-Vazquez E."/>
            <person name="Machado-Schiaffino G."/>
        </authorList>
    </citation>
    <scope>NUCLEOTIDE SEQUENCE</scope>
    <source>
        <strain evidence="7">C29</strain>
        <tissue evidence="7">Fin</tissue>
    </source>
</reference>
<evidence type="ECO:0000256" key="4">
    <source>
        <dbReference type="ARBA" id="ARBA00023119"/>
    </source>
</evidence>
<dbReference type="InterPro" id="IPR008983">
    <property type="entry name" value="Tumour_necrosis_fac-like_dom"/>
</dbReference>
<comment type="subcellular location">
    <subcellularLocation>
        <location evidence="1">Secreted</location>
        <location evidence="1">Extracellular space</location>
        <location evidence="1">Extracellular matrix</location>
    </subcellularLocation>
</comment>
<evidence type="ECO:0000259" key="6">
    <source>
        <dbReference type="PROSITE" id="PS50871"/>
    </source>
</evidence>
<dbReference type="Pfam" id="PF00386">
    <property type="entry name" value="C1q"/>
    <property type="match status" value="1"/>
</dbReference>
<dbReference type="PRINTS" id="PR00007">
    <property type="entry name" value="COMPLEMNTC1Q"/>
</dbReference>